<feature type="transmembrane region" description="Helical" evidence="1">
    <location>
        <begin position="41"/>
        <end position="60"/>
    </location>
</feature>
<keyword evidence="1" id="KW-0472">Membrane</keyword>
<dbReference type="Proteomes" id="UP001203880">
    <property type="component" value="Unassembled WGS sequence"/>
</dbReference>
<comment type="caution">
    <text evidence="2">The sequence shown here is derived from an EMBL/GenBank/DDBJ whole genome shotgun (WGS) entry which is preliminary data.</text>
</comment>
<accession>A0ABT0Q531</accession>
<keyword evidence="1" id="KW-1133">Transmembrane helix</keyword>
<feature type="transmembrane region" description="Helical" evidence="1">
    <location>
        <begin position="6"/>
        <end position="29"/>
    </location>
</feature>
<evidence type="ECO:0000313" key="2">
    <source>
        <dbReference type="EMBL" id="MCL6284961.1"/>
    </source>
</evidence>
<gene>
    <name evidence="2" type="ORF">M3P21_15620</name>
</gene>
<organism evidence="2 3">
    <name type="scientific">Ruegeria spongiae</name>
    <dbReference type="NCBI Taxonomy" id="2942209"/>
    <lineage>
        <taxon>Bacteria</taxon>
        <taxon>Pseudomonadati</taxon>
        <taxon>Pseudomonadota</taxon>
        <taxon>Alphaproteobacteria</taxon>
        <taxon>Rhodobacterales</taxon>
        <taxon>Roseobacteraceae</taxon>
        <taxon>Ruegeria</taxon>
    </lineage>
</organism>
<reference evidence="2" key="1">
    <citation type="submission" date="2022-05" db="EMBL/GenBank/DDBJ databases">
        <authorList>
            <person name="Park J.-S."/>
        </authorList>
    </citation>
    <scope>NUCLEOTIDE SEQUENCE</scope>
    <source>
        <strain evidence="2">2012CJ41-6</strain>
    </source>
</reference>
<proteinExistence type="predicted"/>
<name>A0ABT0Q531_9RHOB</name>
<evidence type="ECO:0000313" key="3">
    <source>
        <dbReference type="Proteomes" id="UP001203880"/>
    </source>
</evidence>
<dbReference type="EMBL" id="JAMFMB010000020">
    <property type="protein sequence ID" value="MCL6284961.1"/>
    <property type="molecule type" value="Genomic_DNA"/>
</dbReference>
<dbReference type="RefSeq" id="WP_249711306.1">
    <property type="nucleotide sequence ID" value="NZ_JAMFMB010000020.1"/>
</dbReference>
<evidence type="ECO:0000256" key="1">
    <source>
        <dbReference type="SAM" id="Phobius"/>
    </source>
</evidence>
<keyword evidence="1" id="KW-0812">Transmembrane</keyword>
<protein>
    <submittedName>
        <fullName evidence="2">Uncharacterized protein</fullName>
    </submittedName>
</protein>
<keyword evidence="3" id="KW-1185">Reference proteome</keyword>
<sequence>MGEELYLTPVTGALIVFAVVVCGHRFRLAWKDQTPGWQRRAWLFGIPAALGLLALGFLPLKV</sequence>